<evidence type="ECO:0000313" key="2">
    <source>
        <dbReference type="Proteomes" id="UP000326396"/>
    </source>
</evidence>
<comment type="caution">
    <text evidence="1">The sequence shown here is derived from an EMBL/GenBank/DDBJ whole genome shotgun (WGS) entry which is preliminary data.</text>
</comment>
<name>A0A5N6PMK6_9ASTR</name>
<accession>A0A5N6PMK6</accession>
<dbReference type="AlphaFoldDB" id="A0A5N6PMK6"/>
<dbReference type="EMBL" id="SZYD01000004">
    <property type="protein sequence ID" value="KAD6455166.1"/>
    <property type="molecule type" value="Genomic_DNA"/>
</dbReference>
<keyword evidence="2" id="KW-1185">Reference proteome</keyword>
<organism evidence="1 2">
    <name type="scientific">Mikania micrantha</name>
    <name type="common">bitter vine</name>
    <dbReference type="NCBI Taxonomy" id="192012"/>
    <lineage>
        <taxon>Eukaryota</taxon>
        <taxon>Viridiplantae</taxon>
        <taxon>Streptophyta</taxon>
        <taxon>Embryophyta</taxon>
        <taxon>Tracheophyta</taxon>
        <taxon>Spermatophyta</taxon>
        <taxon>Magnoliopsida</taxon>
        <taxon>eudicotyledons</taxon>
        <taxon>Gunneridae</taxon>
        <taxon>Pentapetalae</taxon>
        <taxon>asterids</taxon>
        <taxon>campanulids</taxon>
        <taxon>Asterales</taxon>
        <taxon>Asteraceae</taxon>
        <taxon>Asteroideae</taxon>
        <taxon>Heliantheae alliance</taxon>
        <taxon>Eupatorieae</taxon>
        <taxon>Mikania</taxon>
    </lineage>
</organism>
<evidence type="ECO:0000313" key="1">
    <source>
        <dbReference type="EMBL" id="KAD6455166.1"/>
    </source>
</evidence>
<sequence>MADGGGGVGGSAVESRRMEMEVEIQVDRWWSHGRWRWRCRFQVLTSSKKFSIGASPAGPLPTTNVNHGRKGLVFLDSPSVSYLFTNNPSTLVHSSIDPAIILLILPY</sequence>
<protein>
    <submittedName>
        <fullName evidence="1">Uncharacterized protein</fullName>
    </submittedName>
</protein>
<proteinExistence type="predicted"/>
<gene>
    <name evidence="1" type="ORF">E3N88_09872</name>
</gene>
<reference evidence="1 2" key="1">
    <citation type="submission" date="2019-05" db="EMBL/GenBank/DDBJ databases">
        <title>Mikania micrantha, genome provides insights into the molecular mechanism of rapid growth.</title>
        <authorList>
            <person name="Liu B."/>
        </authorList>
    </citation>
    <scope>NUCLEOTIDE SEQUENCE [LARGE SCALE GENOMIC DNA]</scope>
    <source>
        <strain evidence="1">NLD-2019</strain>
        <tissue evidence="1">Leaf</tissue>
    </source>
</reference>
<dbReference type="Proteomes" id="UP000326396">
    <property type="component" value="Linkage Group LG12"/>
</dbReference>